<gene>
    <name evidence="1" type="ORF">NM688_g997</name>
</gene>
<keyword evidence="2" id="KW-1185">Reference proteome</keyword>
<comment type="caution">
    <text evidence="1">The sequence shown here is derived from an EMBL/GenBank/DDBJ whole genome shotgun (WGS) entry which is preliminary data.</text>
</comment>
<sequence length="297" mass="34278">MVVPYLPPELTDQIIDYLKDDEKSLHACALTCFSWMQLTRKHIHRCIRLTERHVDVIAEIYSSRDLASLVRIIEVRCTPPHPWHMLFQADDPQPSRWLKDENTYRTLALFPRVQTYRFFSAHFSPIVIDKISSFSSDGHASLVNLELHDATFEDLEGFATLLTCFPSLSCLRIDRCQWPHVPGFTFHDSKLYDPEKGKIPGPRLRTLRVVVHSQARADIAKWCHATGIANEHLEWRWEGHAHRAIFEPALKHSELRSRFVRPTRSTGDMAKAIDHPGPDSPPNRLPLVVKDRPQCLT</sequence>
<accession>A0ACC1TCE7</accession>
<reference evidence="1" key="1">
    <citation type="submission" date="2022-07" db="EMBL/GenBank/DDBJ databases">
        <title>Genome Sequence of Phlebia brevispora.</title>
        <authorList>
            <person name="Buettner E."/>
        </authorList>
    </citation>
    <scope>NUCLEOTIDE SEQUENCE</scope>
    <source>
        <strain evidence="1">MPL23</strain>
    </source>
</reference>
<organism evidence="1 2">
    <name type="scientific">Phlebia brevispora</name>
    <dbReference type="NCBI Taxonomy" id="194682"/>
    <lineage>
        <taxon>Eukaryota</taxon>
        <taxon>Fungi</taxon>
        <taxon>Dikarya</taxon>
        <taxon>Basidiomycota</taxon>
        <taxon>Agaricomycotina</taxon>
        <taxon>Agaricomycetes</taxon>
        <taxon>Polyporales</taxon>
        <taxon>Meruliaceae</taxon>
        <taxon>Phlebia</taxon>
    </lineage>
</organism>
<dbReference type="Proteomes" id="UP001148662">
    <property type="component" value="Unassembled WGS sequence"/>
</dbReference>
<dbReference type="EMBL" id="JANHOG010000096">
    <property type="protein sequence ID" value="KAJ3558307.1"/>
    <property type="molecule type" value="Genomic_DNA"/>
</dbReference>
<proteinExistence type="predicted"/>
<protein>
    <submittedName>
        <fullName evidence="1">Uncharacterized protein</fullName>
    </submittedName>
</protein>
<evidence type="ECO:0000313" key="1">
    <source>
        <dbReference type="EMBL" id="KAJ3558307.1"/>
    </source>
</evidence>
<evidence type="ECO:0000313" key="2">
    <source>
        <dbReference type="Proteomes" id="UP001148662"/>
    </source>
</evidence>
<name>A0ACC1TCE7_9APHY</name>